<protein>
    <submittedName>
        <fullName evidence="2">MOSC domain-containing protein</fullName>
    </submittedName>
</protein>
<proteinExistence type="predicted"/>
<keyword evidence="3" id="KW-1185">Reference proteome</keyword>
<gene>
    <name evidence="2" type="primary">yiiM</name>
    <name evidence="2" type="ORF">NCTC11048_00920</name>
</gene>
<accession>A0A380G460</accession>
<dbReference type="PANTHER" id="PTHR30212:SF4">
    <property type="entry name" value="MOSC DOMAIN-CONTAINING PROTEIN"/>
    <property type="match status" value="1"/>
</dbReference>
<dbReference type="AlphaFoldDB" id="A0A380G460"/>
<dbReference type="GO" id="GO:0030170">
    <property type="term" value="F:pyridoxal phosphate binding"/>
    <property type="evidence" value="ECO:0007669"/>
    <property type="project" value="InterPro"/>
</dbReference>
<dbReference type="Proteomes" id="UP000255549">
    <property type="component" value="Unassembled WGS sequence"/>
</dbReference>
<evidence type="ECO:0000313" key="3">
    <source>
        <dbReference type="Proteomes" id="UP000255549"/>
    </source>
</evidence>
<dbReference type="SUPFAM" id="SSF50800">
    <property type="entry name" value="PK beta-barrel domain-like"/>
    <property type="match status" value="1"/>
</dbReference>
<reference evidence="2 3" key="1">
    <citation type="submission" date="2018-06" db="EMBL/GenBank/DDBJ databases">
        <authorList>
            <consortium name="Pathogen Informatics"/>
            <person name="Doyle S."/>
        </authorList>
    </citation>
    <scope>NUCLEOTIDE SEQUENCE [LARGE SCALE GENOMIC DNA]</scope>
    <source>
        <strain evidence="3">NCTC 11048</strain>
    </source>
</reference>
<evidence type="ECO:0000259" key="1">
    <source>
        <dbReference type="PROSITE" id="PS51340"/>
    </source>
</evidence>
<dbReference type="Pfam" id="PF03473">
    <property type="entry name" value="MOSC"/>
    <property type="match status" value="1"/>
</dbReference>
<dbReference type="PANTHER" id="PTHR30212">
    <property type="entry name" value="PROTEIN YIIM"/>
    <property type="match status" value="1"/>
</dbReference>
<dbReference type="STRING" id="1141106.GCA_000308095_00191"/>
<organism evidence="2 3">
    <name type="scientific">Staphylococcus intermedius NCTC 11048</name>
    <dbReference type="NCBI Taxonomy" id="1141106"/>
    <lineage>
        <taxon>Bacteria</taxon>
        <taxon>Bacillati</taxon>
        <taxon>Bacillota</taxon>
        <taxon>Bacilli</taxon>
        <taxon>Bacillales</taxon>
        <taxon>Staphylococcaceae</taxon>
        <taxon>Staphylococcus</taxon>
        <taxon>Staphylococcus intermedius group</taxon>
    </lineage>
</organism>
<sequence>MNYAIYAISTGKIESLQYEDRRPMESALNKKPIQEKMWLSRTGFVEDEQEYKDHGGPEKAVCLYSKAHYAMWQDVIDPLPDSALFGENITVYAIDETKLFFGDQYRLGDAIIEVSEIREPCWKLQSKYGYPRLVKEMSKSGKTGCYFRVIKEGFVSPNSQLSLIKHAPESTRLSVQELNDIYYNDRKNKERIANALNNPYLTVKRKSVLEKMLSKATTNN</sequence>
<dbReference type="EMBL" id="UHDP01000003">
    <property type="protein sequence ID" value="SUM45929.1"/>
    <property type="molecule type" value="Genomic_DNA"/>
</dbReference>
<dbReference type="OrthoDB" id="9786134at2"/>
<dbReference type="InterPro" id="IPR005302">
    <property type="entry name" value="MoCF_Sase_C"/>
</dbReference>
<dbReference type="InterPro" id="IPR052353">
    <property type="entry name" value="Benzoxazolinone_Detox_Enz"/>
</dbReference>
<evidence type="ECO:0000313" key="2">
    <source>
        <dbReference type="EMBL" id="SUM45929.1"/>
    </source>
</evidence>
<dbReference type="GO" id="GO:0003824">
    <property type="term" value="F:catalytic activity"/>
    <property type="evidence" value="ECO:0007669"/>
    <property type="project" value="InterPro"/>
</dbReference>
<dbReference type="InterPro" id="IPR011037">
    <property type="entry name" value="Pyrv_Knase-like_insert_dom_sf"/>
</dbReference>
<dbReference type="GO" id="GO:0030151">
    <property type="term" value="F:molybdenum ion binding"/>
    <property type="evidence" value="ECO:0007669"/>
    <property type="project" value="InterPro"/>
</dbReference>
<dbReference type="Gene3D" id="2.40.33.20">
    <property type="entry name" value="PK beta-barrel domain-like"/>
    <property type="match status" value="1"/>
</dbReference>
<name>A0A380G460_STAIN</name>
<feature type="domain" description="MOSC" evidence="1">
    <location>
        <begin position="31"/>
        <end position="164"/>
    </location>
</feature>
<dbReference type="PROSITE" id="PS51340">
    <property type="entry name" value="MOSC"/>
    <property type="match status" value="1"/>
</dbReference>